<protein>
    <submittedName>
        <fullName evidence="2">Uncharacterized protein</fullName>
    </submittedName>
</protein>
<feature type="transmembrane region" description="Helical" evidence="1">
    <location>
        <begin position="70"/>
        <end position="96"/>
    </location>
</feature>
<evidence type="ECO:0000313" key="2">
    <source>
        <dbReference type="EMBL" id="TKB00315.1"/>
    </source>
</evidence>
<organism evidence="2 3">
    <name type="scientific">Alteromonas portus</name>
    <dbReference type="NCBI Taxonomy" id="2565549"/>
    <lineage>
        <taxon>Bacteria</taxon>
        <taxon>Pseudomonadati</taxon>
        <taxon>Pseudomonadota</taxon>
        <taxon>Gammaproteobacteria</taxon>
        <taxon>Alteromonadales</taxon>
        <taxon>Alteromonadaceae</taxon>
        <taxon>Alteromonas/Salinimonas group</taxon>
        <taxon>Alteromonas</taxon>
    </lineage>
</organism>
<dbReference type="AlphaFoldDB" id="A0A4U0Z9K3"/>
<dbReference type="EMBL" id="SWCO01000027">
    <property type="protein sequence ID" value="TKB00315.1"/>
    <property type="molecule type" value="Genomic_DNA"/>
</dbReference>
<accession>A0A4U0Z9K3</accession>
<dbReference type="Proteomes" id="UP000305471">
    <property type="component" value="Unassembled WGS sequence"/>
</dbReference>
<evidence type="ECO:0000256" key="1">
    <source>
        <dbReference type="SAM" id="Phobius"/>
    </source>
</evidence>
<dbReference type="PROSITE" id="PS51257">
    <property type="entry name" value="PROKAR_LIPOPROTEIN"/>
    <property type="match status" value="1"/>
</dbReference>
<feature type="transmembrane region" description="Helical" evidence="1">
    <location>
        <begin position="12"/>
        <end position="29"/>
    </location>
</feature>
<keyword evidence="3" id="KW-1185">Reference proteome</keyword>
<evidence type="ECO:0000313" key="3">
    <source>
        <dbReference type="Proteomes" id="UP000305471"/>
    </source>
</evidence>
<reference evidence="2 3" key="1">
    <citation type="submission" date="2019-04" db="EMBL/GenBank/DDBJ databases">
        <title>Alteromonas portus sp. nov., an alginate lyase-excreting marine bacterium.</title>
        <authorList>
            <person name="Huang H."/>
            <person name="Mo K."/>
            <person name="Bao S."/>
        </authorList>
    </citation>
    <scope>NUCLEOTIDE SEQUENCE [LARGE SCALE GENOMIC DNA]</scope>
    <source>
        <strain evidence="2 3">HB161718</strain>
    </source>
</reference>
<keyword evidence="1" id="KW-0812">Transmembrane</keyword>
<gene>
    <name evidence="2" type="ORF">E5672_19745</name>
</gene>
<comment type="caution">
    <text evidence="2">The sequence shown here is derived from an EMBL/GenBank/DDBJ whole genome shotgun (WGS) entry which is preliminary data.</text>
</comment>
<keyword evidence="1" id="KW-1133">Transmembrane helix</keyword>
<sequence>MTNEDRLQLPKIQLLVLFLSSCFFILPCVFKLNVLASCTFAFVIFFYLLSEIDWLRRYFDMSNKQLALNIILIAISGLLAFEVFFMFALVAIYPVFKFHKT</sequence>
<keyword evidence="1" id="KW-0472">Membrane</keyword>
<name>A0A4U0Z9K3_9ALTE</name>
<proteinExistence type="predicted"/>